<name>A0ABR0LRD9_9PEZI</name>
<sequence length="81" mass="9195">MLATTASETCRILQENPEIITQLRENIKTIRAQLDPRSDWVVCSSSVENPIMLLVLKPEVVESKRLNVGDQEQILQDCVDE</sequence>
<evidence type="ECO:0000313" key="1">
    <source>
        <dbReference type="EMBL" id="KAK5225042.1"/>
    </source>
</evidence>
<evidence type="ECO:0000313" key="2">
    <source>
        <dbReference type="Proteomes" id="UP001357485"/>
    </source>
</evidence>
<comment type="caution">
    <text evidence="1">The sequence shown here is derived from an EMBL/GenBank/DDBJ whole genome shotgun (WGS) entry which is preliminary data.</text>
</comment>
<gene>
    <name evidence="1" type="primary">LCB1_3</name>
    <name evidence="1" type="ORF">LTR16_012778</name>
</gene>
<keyword evidence="1" id="KW-0012">Acyltransferase</keyword>
<accession>A0ABR0LRD9</accession>
<dbReference type="EC" id="2.3.1.50" evidence="1"/>
<keyword evidence="1" id="KW-0808">Transferase</keyword>
<dbReference type="EMBL" id="JAVRRA010013718">
    <property type="protein sequence ID" value="KAK5225042.1"/>
    <property type="molecule type" value="Genomic_DNA"/>
</dbReference>
<keyword evidence="2" id="KW-1185">Reference proteome</keyword>
<dbReference type="Proteomes" id="UP001357485">
    <property type="component" value="Unassembled WGS sequence"/>
</dbReference>
<feature type="non-terminal residue" evidence="1">
    <location>
        <position position="81"/>
    </location>
</feature>
<organism evidence="1 2">
    <name type="scientific">Cryomyces antarcticus</name>
    <dbReference type="NCBI Taxonomy" id="329879"/>
    <lineage>
        <taxon>Eukaryota</taxon>
        <taxon>Fungi</taxon>
        <taxon>Dikarya</taxon>
        <taxon>Ascomycota</taxon>
        <taxon>Pezizomycotina</taxon>
        <taxon>Dothideomycetes</taxon>
        <taxon>Dothideomycetes incertae sedis</taxon>
        <taxon>Cryomyces</taxon>
    </lineage>
</organism>
<protein>
    <submittedName>
        <fullName evidence="1">Serine palmitoyltransferase component</fullName>
        <ecNumber evidence="1">2.3.1.50</ecNumber>
    </submittedName>
</protein>
<dbReference type="GO" id="GO:0004758">
    <property type="term" value="F:serine C-palmitoyltransferase activity"/>
    <property type="evidence" value="ECO:0007669"/>
    <property type="project" value="UniProtKB-EC"/>
</dbReference>
<proteinExistence type="predicted"/>
<reference evidence="1 2" key="1">
    <citation type="submission" date="2023-08" db="EMBL/GenBank/DDBJ databases">
        <title>Black Yeasts Isolated from many extreme environments.</title>
        <authorList>
            <person name="Coleine C."/>
            <person name="Stajich J.E."/>
            <person name="Selbmann L."/>
        </authorList>
    </citation>
    <scope>NUCLEOTIDE SEQUENCE [LARGE SCALE GENOMIC DNA]</scope>
    <source>
        <strain evidence="1 2">CCFEE 536</strain>
    </source>
</reference>